<organism evidence="4">
    <name type="scientific">Streptomyces sp. NBC_00060</name>
    <dbReference type="NCBI Taxonomy" id="2975636"/>
    <lineage>
        <taxon>Bacteria</taxon>
        <taxon>Bacillati</taxon>
        <taxon>Actinomycetota</taxon>
        <taxon>Actinomycetes</taxon>
        <taxon>Kitasatosporales</taxon>
        <taxon>Streptomycetaceae</taxon>
        <taxon>Streptomyces</taxon>
    </lineage>
</organism>
<dbReference type="EMBL" id="CP108253">
    <property type="protein sequence ID" value="WTU40055.1"/>
    <property type="molecule type" value="Genomic_DNA"/>
</dbReference>
<evidence type="ECO:0000256" key="1">
    <source>
        <dbReference type="ARBA" id="ARBA00022729"/>
    </source>
</evidence>
<dbReference type="CDD" id="cd12797">
    <property type="entry name" value="M23_peptidase"/>
    <property type="match status" value="1"/>
</dbReference>
<dbReference type="InterPro" id="IPR050570">
    <property type="entry name" value="Cell_wall_metabolism_enzyme"/>
</dbReference>
<dbReference type="PANTHER" id="PTHR21666">
    <property type="entry name" value="PEPTIDASE-RELATED"/>
    <property type="match status" value="1"/>
</dbReference>
<keyword evidence="1 2" id="KW-0732">Signal</keyword>
<dbReference type="InterPro" id="IPR006311">
    <property type="entry name" value="TAT_signal"/>
</dbReference>
<dbReference type="InterPro" id="IPR011055">
    <property type="entry name" value="Dup_hybrid_motif"/>
</dbReference>
<evidence type="ECO:0000313" key="4">
    <source>
        <dbReference type="EMBL" id="WTU40055.1"/>
    </source>
</evidence>
<dbReference type="PANTHER" id="PTHR21666:SF289">
    <property type="entry name" value="L-ALA--D-GLU ENDOPEPTIDASE"/>
    <property type="match status" value="1"/>
</dbReference>
<reference evidence="4" key="1">
    <citation type="submission" date="2022-10" db="EMBL/GenBank/DDBJ databases">
        <title>The complete genomes of actinobacterial strains from the NBC collection.</title>
        <authorList>
            <person name="Joergensen T.S."/>
            <person name="Alvarez Arevalo M."/>
            <person name="Sterndorff E.B."/>
            <person name="Faurdal D."/>
            <person name="Vuksanovic O."/>
            <person name="Mourched A.-S."/>
            <person name="Charusanti P."/>
            <person name="Shaw S."/>
            <person name="Blin K."/>
            <person name="Weber T."/>
        </authorList>
    </citation>
    <scope>NUCLEOTIDE SEQUENCE</scope>
    <source>
        <strain evidence="4">NBC_00060</strain>
    </source>
</reference>
<dbReference type="GO" id="GO:0004222">
    <property type="term" value="F:metalloendopeptidase activity"/>
    <property type="evidence" value="ECO:0007669"/>
    <property type="project" value="TreeGrafter"/>
</dbReference>
<gene>
    <name evidence="4" type="ORF">OHV25_10910</name>
</gene>
<name>A0AAU2GY23_9ACTN</name>
<accession>A0AAU2GY23</accession>
<dbReference type="AlphaFoldDB" id="A0AAU2GY23"/>
<sequence length="206" mass="20692">MNRKHHTPGRRRLRRALLALGATGVAGASLAAGGPVGAGVGDVSAPVALARAMGAPGLVVVGRVWPVPGPPVVVRGWDPPATPYGPGHRGVDLAAPPGTEIRAVAAGRVTFAGPVAGQGVLTITLDGSGSPPLRTTYEPVHALVHPGERVSAGQPVAVLDAEPPHCGEEGCLHWGLKRGDAYVNPLALMRGGHSRLLPVMGVGVGG</sequence>
<feature type="signal peptide" evidence="2">
    <location>
        <begin position="1"/>
        <end position="31"/>
    </location>
</feature>
<dbReference type="InterPro" id="IPR016047">
    <property type="entry name" value="M23ase_b-sheet_dom"/>
</dbReference>
<proteinExistence type="predicted"/>
<evidence type="ECO:0000256" key="2">
    <source>
        <dbReference type="SAM" id="SignalP"/>
    </source>
</evidence>
<dbReference type="Pfam" id="PF01551">
    <property type="entry name" value="Peptidase_M23"/>
    <property type="match status" value="1"/>
</dbReference>
<evidence type="ECO:0000259" key="3">
    <source>
        <dbReference type="Pfam" id="PF01551"/>
    </source>
</evidence>
<dbReference type="SUPFAM" id="SSF51261">
    <property type="entry name" value="Duplicated hybrid motif"/>
    <property type="match status" value="1"/>
</dbReference>
<dbReference type="Gene3D" id="2.70.70.10">
    <property type="entry name" value="Glucose Permease (Domain IIA)"/>
    <property type="match status" value="1"/>
</dbReference>
<dbReference type="PROSITE" id="PS51318">
    <property type="entry name" value="TAT"/>
    <property type="match status" value="1"/>
</dbReference>
<protein>
    <submittedName>
        <fullName evidence="4">M23 family metallopeptidase</fullName>
    </submittedName>
</protein>
<feature type="chain" id="PRO_5043737596" evidence="2">
    <location>
        <begin position="32"/>
        <end position="206"/>
    </location>
</feature>
<feature type="domain" description="M23ase beta-sheet core" evidence="3">
    <location>
        <begin position="87"/>
        <end position="185"/>
    </location>
</feature>